<dbReference type="EMBL" id="CP009215">
    <property type="protein sequence ID" value="AIL96562.1"/>
    <property type="molecule type" value="Genomic_DNA"/>
</dbReference>
<evidence type="ECO:0000313" key="1">
    <source>
        <dbReference type="EMBL" id="AIL96562.1"/>
    </source>
</evidence>
<reference evidence="1 2" key="1">
    <citation type="submission" date="2014-08" db="EMBL/GenBank/DDBJ databases">
        <title>Complete genome sequence of Corynebacterium ureicelerivorans DSM 45051, a lipophilic and urea-splitting isolate from a blood culture of a septicaemia patient.</title>
        <authorList>
            <person name="Tippelt A."/>
            <person name="Albersmeier A."/>
            <person name="Brinkrolf K."/>
            <person name="Ruckert C."/>
            <person name="Tauch A."/>
        </authorList>
    </citation>
    <scope>NUCLEOTIDE SEQUENCE [LARGE SCALE GENOMIC DNA]</scope>
    <source>
        <strain evidence="1 2">IMMIB RIV-2301</strain>
    </source>
</reference>
<gene>
    <name evidence="1" type="ORF">CUREI_03975</name>
</gene>
<name>A0A077HPK2_9CORY</name>
<dbReference type="AlphaFoldDB" id="A0A077HPK2"/>
<dbReference type="HOGENOM" id="CLU_2878306_0_0_11"/>
<dbReference type="Proteomes" id="UP000028939">
    <property type="component" value="Chromosome"/>
</dbReference>
<dbReference type="KEGG" id="cuv:CUREI_03975"/>
<evidence type="ECO:0000313" key="2">
    <source>
        <dbReference type="Proteomes" id="UP000028939"/>
    </source>
</evidence>
<keyword evidence="2" id="KW-1185">Reference proteome</keyword>
<dbReference type="STRING" id="401472.CUREI_03975"/>
<proteinExistence type="predicted"/>
<accession>A0A077HPK2</accession>
<protein>
    <submittedName>
        <fullName evidence="1">Uncharacterized protein</fullName>
    </submittedName>
</protein>
<organism evidence="1 2">
    <name type="scientific">Corynebacterium ureicelerivorans</name>
    <dbReference type="NCBI Taxonomy" id="401472"/>
    <lineage>
        <taxon>Bacteria</taxon>
        <taxon>Bacillati</taxon>
        <taxon>Actinomycetota</taxon>
        <taxon>Actinomycetes</taxon>
        <taxon>Mycobacteriales</taxon>
        <taxon>Corynebacteriaceae</taxon>
        <taxon>Corynebacterium</taxon>
    </lineage>
</organism>
<sequence length="63" mass="7197">MGMNLSSQLTYNMHHGAEDLRIVLTTDFVNNFLPQSWQDSLRDLSYSVVGLWDSIVRVVSLLL</sequence>